<dbReference type="InterPro" id="IPR050266">
    <property type="entry name" value="AB_hydrolase_sf"/>
</dbReference>
<dbReference type="SUPFAM" id="SSF53474">
    <property type="entry name" value="alpha/beta-Hydrolases"/>
    <property type="match status" value="1"/>
</dbReference>
<dbReference type="Proteomes" id="UP000290572">
    <property type="component" value="Unassembled WGS sequence"/>
</dbReference>
<dbReference type="InterPro" id="IPR000073">
    <property type="entry name" value="AB_hydrolase_1"/>
</dbReference>
<comment type="similarity">
    <text evidence="1">Belongs to the AB hydrolase superfamily.</text>
</comment>
<keyword evidence="3" id="KW-0812">Transmembrane</keyword>
<feature type="transmembrane region" description="Helical" evidence="3">
    <location>
        <begin position="318"/>
        <end position="341"/>
    </location>
</feature>
<dbReference type="EMBL" id="QBIY01011422">
    <property type="protein sequence ID" value="RXN32162.1"/>
    <property type="molecule type" value="Genomic_DNA"/>
</dbReference>
<keyword evidence="3" id="KW-0472">Membrane</keyword>
<protein>
    <submittedName>
        <fullName evidence="5">Serine hydrolase</fullName>
    </submittedName>
</protein>
<sequence length="378" mass="43234">MRRAVSEFRMTVPWGEMRGQVWGPSNGRPVLCLHGWADNSGTFNTLIPLLPKDWRFVAIDFPGHGLSSHRPDGCFYTFPLYVADVRRVVEALQWKRFSIIGHSMGGNVAGIFSALYPEMVDDVVLLDAYGFLPTHVTDMFKNMRKGINDQIQYDNKTNERKERVYTYEKAKERLKAASPFLTDQSADILLERAVREVEGGFVFTRDFRINLKNIVNNNMEQCLHMLSQVKARVMLVLAKDGLFKTFTLPNGYGDVIRKSWIDQKLHQLLSGFVIHYFNSTVLPAHPGFETLNPELQRQFTANQGKTADNTMPWMFLDWFVPVYLLVSVLVLAGFGACLYFLEPGLQDAHKWSNKSLRHQPLAPTRQTHCRDDDSNALL</sequence>
<dbReference type="Pfam" id="PF00561">
    <property type="entry name" value="Abhydrolase_1"/>
    <property type="match status" value="1"/>
</dbReference>
<evidence type="ECO:0000313" key="5">
    <source>
        <dbReference type="EMBL" id="RXN32162.1"/>
    </source>
</evidence>
<proteinExistence type="inferred from homology"/>
<dbReference type="GO" id="GO:0016020">
    <property type="term" value="C:membrane"/>
    <property type="evidence" value="ECO:0007669"/>
    <property type="project" value="TreeGrafter"/>
</dbReference>
<keyword evidence="3" id="KW-1133">Transmembrane helix</keyword>
<gene>
    <name evidence="5" type="ORF">ROHU_016437</name>
</gene>
<keyword evidence="2 5" id="KW-0378">Hydrolase</keyword>
<organism evidence="5 6">
    <name type="scientific">Labeo rohita</name>
    <name type="common">Indian major carp</name>
    <name type="synonym">Cyprinus rohita</name>
    <dbReference type="NCBI Taxonomy" id="84645"/>
    <lineage>
        <taxon>Eukaryota</taxon>
        <taxon>Metazoa</taxon>
        <taxon>Chordata</taxon>
        <taxon>Craniata</taxon>
        <taxon>Vertebrata</taxon>
        <taxon>Euteleostomi</taxon>
        <taxon>Actinopterygii</taxon>
        <taxon>Neopterygii</taxon>
        <taxon>Teleostei</taxon>
        <taxon>Ostariophysi</taxon>
        <taxon>Cypriniformes</taxon>
        <taxon>Cyprinidae</taxon>
        <taxon>Labeoninae</taxon>
        <taxon>Labeonini</taxon>
        <taxon>Labeo</taxon>
    </lineage>
</organism>
<dbReference type="STRING" id="84645.A0A498NJR9"/>
<feature type="domain" description="AB hydrolase-1" evidence="4">
    <location>
        <begin position="29"/>
        <end position="137"/>
    </location>
</feature>
<reference evidence="5 6" key="1">
    <citation type="submission" date="2018-03" db="EMBL/GenBank/DDBJ databases">
        <title>Draft genome sequence of Rohu Carp (Labeo rohita).</title>
        <authorList>
            <person name="Das P."/>
            <person name="Kushwaha B."/>
            <person name="Joshi C.G."/>
            <person name="Kumar D."/>
            <person name="Nagpure N.S."/>
            <person name="Sahoo L."/>
            <person name="Das S.P."/>
            <person name="Bit A."/>
            <person name="Patnaik S."/>
            <person name="Meher P.K."/>
            <person name="Jayasankar P."/>
            <person name="Koringa P.G."/>
            <person name="Patel N.V."/>
            <person name="Hinsu A.T."/>
            <person name="Kumar R."/>
            <person name="Pandey M."/>
            <person name="Agarwal S."/>
            <person name="Srivastava S."/>
            <person name="Singh M."/>
            <person name="Iquebal M.A."/>
            <person name="Jaiswal S."/>
            <person name="Angadi U.B."/>
            <person name="Kumar N."/>
            <person name="Raza M."/>
            <person name="Shah T.M."/>
            <person name="Rai A."/>
            <person name="Jena J.K."/>
        </authorList>
    </citation>
    <scope>NUCLEOTIDE SEQUENCE [LARGE SCALE GENOMIC DNA]</scope>
    <source>
        <strain evidence="5">DASCIFA01</strain>
        <tissue evidence="5">Testis</tissue>
    </source>
</reference>
<evidence type="ECO:0000313" key="6">
    <source>
        <dbReference type="Proteomes" id="UP000290572"/>
    </source>
</evidence>
<dbReference type="PANTHER" id="PTHR43798:SF14">
    <property type="entry name" value="SERINE HYDROLASE-LIKE PROTEIN DDB_G0286239"/>
    <property type="match status" value="1"/>
</dbReference>
<dbReference type="InterPro" id="IPR029058">
    <property type="entry name" value="AB_hydrolase_fold"/>
</dbReference>
<comment type="caution">
    <text evidence="5">The sequence shown here is derived from an EMBL/GenBank/DDBJ whole genome shotgun (WGS) entry which is preliminary data.</text>
</comment>
<evidence type="ECO:0000259" key="4">
    <source>
        <dbReference type="Pfam" id="PF00561"/>
    </source>
</evidence>
<dbReference type="AlphaFoldDB" id="A0A498NJR9"/>
<dbReference type="PANTHER" id="PTHR43798">
    <property type="entry name" value="MONOACYLGLYCEROL LIPASE"/>
    <property type="match status" value="1"/>
</dbReference>
<keyword evidence="6" id="KW-1185">Reference proteome</keyword>
<dbReference type="Gene3D" id="3.40.50.1820">
    <property type="entry name" value="alpha/beta hydrolase"/>
    <property type="match status" value="1"/>
</dbReference>
<accession>A0A498NJR9</accession>
<name>A0A498NJR9_LABRO</name>
<evidence type="ECO:0000256" key="3">
    <source>
        <dbReference type="SAM" id="Phobius"/>
    </source>
</evidence>
<evidence type="ECO:0000256" key="1">
    <source>
        <dbReference type="ARBA" id="ARBA00008645"/>
    </source>
</evidence>
<evidence type="ECO:0000256" key="2">
    <source>
        <dbReference type="ARBA" id="ARBA00022801"/>
    </source>
</evidence>
<dbReference type="GO" id="GO:0016787">
    <property type="term" value="F:hydrolase activity"/>
    <property type="evidence" value="ECO:0007669"/>
    <property type="project" value="UniProtKB-KW"/>
</dbReference>
<dbReference type="PRINTS" id="PR00111">
    <property type="entry name" value="ABHYDROLASE"/>
</dbReference>